<proteinExistence type="inferred from homology"/>
<dbReference type="AlphaFoldDB" id="A0A943HKH5"/>
<dbReference type="InterPro" id="IPR036390">
    <property type="entry name" value="WH_DNA-bd_sf"/>
</dbReference>
<evidence type="ECO:0000256" key="1">
    <source>
        <dbReference type="ARBA" id="ARBA00009437"/>
    </source>
</evidence>
<evidence type="ECO:0000313" key="6">
    <source>
        <dbReference type="EMBL" id="MBS5333681.1"/>
    </source>
</evidence>
<reference evidence="6" key="1">
    <citation type="submission" date="2021-02" db="EMBL/GenBank/DDBJ databases">
        <title>Infant gut strain persistence is associated with maternal origin, phylogeny, and functional potential including surface adhesion and iron acquisition.</title>
        <authorList>
            <person name="Lou Y.C."/>
        </authorList>
    </citation>
    <scope>NUCLEOTIDE SEQUENCE</scope>
    <source>
        <strain evidence="6">L3_101_000M1_dasL3_101_000M1_concoct_87</strain>
    </source>
</reference>
<keyword evidence="3" id="KW-0238">DNA-binding</keyword>
<dbReference type="GO" id="GO:0003700">
    <property type="term" value="F:DNA-binding transcription factor activity"/>
    <property type="evidence" value="ECO:0007669"/>
    <property type="project" value="InterPro"/>
</dbReference>
<keyword evidence="2" id="KW-0805">Transcription regulation</keyword>
<dbReference type="InterPro" id="IPR005119">
    <property type="entry name" value="LysR_subst-bd"/>
</dbReference>
<dbReference type="Pfam" id="PF00126">
    <property type="entry name" value="HTH_1"/>
    <property type="match status" value="1"/>
</dbReference>
<dbReference type="PRINTS" id="PR00039">
    <property type="entry name" value="HTHLYSR"/>
</dbReference>
<feature type="domain" description="HTH lysR-type" evidence="5">
    <location>
        <begin position="1"/>
        <end position="58"/>
    </location>
</feature>
<accession>A0A943HKH5</accession>
<protein>
    <submittedName>
        <fullName evidence="6">LysR family transcriptional regulator</fullName>
    </submittedName>
</protein>
<gene>
    <name evidence="6" type="ORF">KHY36_14305</name>
</gene>
<evidence type="ECO:0000256" key="2">
    <source>
        <dbReference type="ARBA" id="ARBA00023015"/>
    </source>
</evidence>
<dbReference type="EMBL" id="JAGZGG010000053">
    <property type="protein sequence ID" value="MBS5333681.1"/>
    <property type="molecule type" value="Genomic_DNA"/>
</dbReference>
<dbReference type="GO" id="GO:0032993">
    <property type="term" value="C:protein-DNA complex"/>
    <property type="evidence" value="ECO:0007669"/>
    <property type="project" value="TreeGrafter"/>
</dbReference>
<dbReference type="SUPFAM" id="SSF53850">
    <property type="entry name" value="Periplasmic binding protein-like II"/>
    <property type="match status" value="1"/>
</dbReference>
<sequence>MDIQTLIYFVDIAEQHSFSAAAESQNISQSSLSKAIMRLENELNVHLFDRKKHPIELTPAGECFYEDVKKMLPNYYHAIRRLKAFTSKCKVTVCVVPNDTRQNLPYAMQTFRDENPNIYVEFLTQRDFSIAERCLLNGEIDYLIAHDPLHEQEQIEKTFLQNDPLCIVLPKDHPLADREEVSIYDLDGMELLETYYGTMVAKNIEQLYHIHFKSIGCRPDIRRDMVLFSLQYESRAMLCYESDIAAFHIDGLKKFELKGVKPQPFVLMEVKGDKKPEFQRRMKSYLLTKVYK</sequence>
<organism evidence="6 7">
    <name type="scientific">Subdoligranulum variabile</name>
    <dbReference type="NCBI Taxonomy" id="214851"/>
    <lineage>
        <taxon>Bacteria</taxon>
        <taxon>Bacillati</taxon>
        <taxon>Bacillota</taxon>
        <taxon>Clostridia</taxon>
        <taxon>Eubacteriales</taxon>
        <taxon>Oscillospiraceae</taxon>
        <taxon>Subdoligranulum</taxon>
    </lineage>
</organism>
<comment type="similarity">
    <text evidence="1">Belongs to the LysR transcriptional regulatory family.</text>
</comment>
<evidence type="ECO:0000256" key="3">
    <source>
        <dbReference type="ARBA" id="ARBA00023125"/>
    </source>
</evidence>
<dbReference type="InterPro" id="IPR000847">
    <property type="entry name" value="LysR_HTH_N"/>
</dbReference>
<name>A0A943HKH5_9FIRM</name>
<evidence type="ECO:0000256" key="4">
    <source>
        <dbReference type="ARBA" id="ARBA00023163"/>
    </source>
</evidence>
<evidence type="ECO:0000259" key="5">
    <source>
        <dbReference type="PROSITE" id="PS50931"/>
    </source>
</evidence>
<dbReference type="FunFam" id="1.10.10.10:FF:000001">
    <property type="entry name" value="LysR family transcriptional regulator"/>
    <property type="match status" value="1"/>
</dbReference>
<dbReference type="Gene3D" id="3.40.190.290">
    <property type="match status" value="1"/>
</dbReference>
<dbReference type="CDD" id="cd05466">
    <property type="entry name" value="PBP2_LTTR_substrate"/>
    <property type="match status" value="1"/>
</dbReference>
<dbReference type="GO" id="GO:0003677">
    <property type="term" value="F:DNA binding"/>
    <property type="evidence" value="ECO:0007669"/>
    <property type="project" value="UniProtKB-KW"/>
</dbReference>
<keyword evidence="4" id="KW-0804">Transcription</keyword>
<dbReference type="PANTHER" id="PTHR30346:SF0">
    <property type="entry name" value="HCA OPERON TRANSCRIPTIONAL ACTIVATOR HCAR"/>
    <property type="match status" value="1"/>
</dbReference>
<dbReference type="PANTHER" id="PTHR30346">
    <property type="entry name" value="TRANSCRIPTIONAL DUAL REGULATOR HCAR-RELATED"/>
    <property type="match status" value="1"/>
</dbReference>
<dbReference type="Pfam" id="PF03466">
    <property type="entry name" value="LysR_substrate"/>
    <property type="match status" value="1"/>
</dbReference>
<dbReference type="SUPFAM" id="SSF46785">
    <property type="entry name" value="Winged helix' DNA-binding domain"/>
    <property type="match status" value="1"/>
</dbReference>
<comment type="caution">
    <text evidence="6">The sequence shown here is derived from an EMBL/GenBank/DDBJ whole genome shotgun (WGS) entry which is preliminary data.</text>
</comment>
<dbReference type="Gene3D" id="1.10.10.10">
    <property type="entry name" value="Winged helix-like DNA-binding domain superfamily/Winged helix DNA-binding domain"/>
    <property type="match status" value="1"/>
</dbReference>
<dbReference type="PROSITE" id="PS50931">
    <property type="entry name" value="HTH_LYSR"/>
    <property type="match status" value="1"/>
</dbReference>
<dbReference type="InterPro" id="IPR036388">
    <property type="entry name" value="WH-like_DNA-bd_sf"/>
</dbReference>
<dbReference type="Proteomes" id="UP000759273">
    <property type="component" value="Unassembled WGS sequence"/>
</dbReference>
<evidence type="ECO:0000313" key="7">
    <source>
        <dbReference type="Proteomes" id="UP000759273"/>
    </source>
</evidence>